<evidence type="ECO:0000313" key="7">
    <source>
        <dbReference type="EMBL" id="AAP85740.1"/>
    </source>
</evidence>
<evidence type="ECO:0000256" key="1">
    <source>
        <dbReference type="ARBA" id="ARBA00007572"/>
    </source>
</evidence>
<dbReference type="EMBL" id="AF547984">
    <property type="protein sequence ID" value="AAP85740.1"/>
    <property type="molecule type" value="Genomic_DNA"/>
</dbReference>
<evidence type="ECO:0000256" key="4">
    <source>
        <dbReference type="ARBA" id="ARBA00022618"/>
    </source>
</evidence>
<dbReference type="GO" id="GO:0006310">
    <property type="term" value="P:DNA recombination"/>
    <property type="evidence" value="ECO:0007669"/>
    <property type="project" value="InterPro"/>
</dbReference>
<dbReference type="GO" id="GO:0006281">
    <property type="term" value="P:DNA repair"/>
    <property type="evidence" value="ECO:0007669"/>
    <property type="project" value="InterPro"/>
</dbReference>
<dbReference type="InterPro" id="IPR012310">
    <property type="entry name" value="DNA_ligase_ATP-dep_cent"/>
</dbReference>
<evidence type="ECO:0000313" key="8">
    <source>
        <dbReference type="EMBL" id="AJA91743.1"/>
    </source>
</evidence>
<name>Q7T9R2_GVAO</name>
<dbReference type="Pfam" id="PF01068">
    <property type="entry name" value="DNA_ligase_A_M"/>
    <property type="match status" value="2"/>
</dbReference>
<dbReference type="OrthoDB" id="3365at10239"/>
<keyword evidence="5" id="KW-0131">Cell cycle</keyword>
<dbReference type="GO" id="GO:0051301">
    <property type="term" value="P:cell division"/>
    <property type="evidence" value="ECO:0007669"/>
    <property type="project" value="UniProtKB-KW"/>
</dbReference>
<evidence type="ECO:0000256" key="5">
    <source>
        <dbReference type="ARBA" id="ARBA00023306"/>
    </source>
</evidence>
<dbReference type="EMBL" id="KM226332">
    <property type="protein sequence ID" value="AJA91743.1"/>
    <property type="molecule type" value="Genomic_DNA"/>
</dbReference>
<dbReference type="InterPro" id="IPR012340">
    <property type="entry name" value="NA-bd_OB-fold"/>
</dbReference>
<sequence>MLLSTFANLHSDLINLNNINEISAYINDKCSKRDKRKQLYLWLYLMSTFDKKFFINDKHLLTVFCKINEPHIDRKNLQEAFKRNGVAKTCSIVINSRKQHSDISMEEVYKFMSELKNIPTRSCYLLKQFRKIVSRCTQIDMFCIINLIRNTHRNRKILNRKKNLFFYKQIVGKRKDLNILKTLSKTIYNEDIILETKSNRAIECMLAQPCKSFKIIPFKFLCIEEKHDGERVQIQKFNNKIICYKRNLSVHHKCNQLTQTIERVLRDVVNVVLDCEMVNQTIIVFDIMYHNGTSLIDEPLSKRKLILENVMKNAEFQMYPIQYAITDDNQVAKQYTFDLLHNADKQIEGVVVKDWYGLYESKRKKWFKIKLNYFNNVCSADLVVVGGWKKSTNKIITIYLVATPFYDYTHERWSFLPVSKVKYSKNNYENRFEPYDPNKCRWLVNDDILKRQNKIPNMVARDPFSMPIWEMEGDFIKINKTWTWGTISHSYMSIRLPRFIKVRQDKCYKDANTILDLHLLSTITNKTHIYPELYNFYLKSHNIKNFN</sequence>
<dbReference type="SUPFAM" id="SSF50249">
    <property type="entry name" value="Nucleic acid-binding proteins"/>
    <property type="match status" value="1"/>
</dbReference>
<dbReference type="Gene3D" id="3.30.1490.70">
    <property type="match status" value="2"/>
</dbReference>
<proteinExistence type="inferred from homology"/>
<dbReference type="InterPro" id="IPR050191">
    <property type="entry name" value="ATP-dep_DNA_ligase"/>
</dbReference>
<dbReference type="GeneID" id="1463327"/>
<dbReference type="PANTHER" id="PTHR45674">
    <property type="entry name" value="DNA LIGASE 1/3 FAMILY MEMBER"/>
    <property type="match status" value="1"/>
</dbReference>
<dbReference type="Gene3D" id="2.40.50.140">
    <property type="entry name" value="Nucleic acid-binding proteins"/>
    <property type="match status" value="1"/>
</dbReference>
<dbReference type="GO" id="GO:0003910">
    <property type="term" value="F:DNA ligase (ATP) activity"/>
    <property type="evidence" value="ECO:0007669"/>
    <property type="project" value="InterPro"/>
</dbReference>
<reference evidence="8" key="2">
    <citation type="journal article" date="2015" name="J. Gen. Virol.">
        <title>Isolation of an Adoxophyes orana granulovirus (AdorGV) occlusion body morphology mutant: biological activity, genome sequence and relationship to other isolates of AdorGV.</title>
        <authorList>
            <person name="Nakai M."/>
            <person name="Harrison R.L."/>
            <person name="Uchida H."/>
            <person name="Ukuda R."/>
            <person name="Hikihara S."/>
            <person name="Ishii K."/>
            <person name="Kunimi Y."/>
        </authorList>
    </citation>
    <scope>NUCLEOTIDE SEQUENCE</scope>
    <source>
        <strain evidence="8">Miyazaki</strain>
    </source>
</reference>
<protein>
    <recommendedName>
        <fullName evidence="2">DNA ligase</fullName>
    </recommendedName>
</protein>
<dbReference type="RefSeq" id="NP_872557.1">
    <property type="nucleotide sequence ID" value="NC_005038.1"/>
</dbReference>
<dbReference type="SUPFAM" id="SSF56091">
    <property type="entry name" value="DNA ligase/mRNA capping enzyme, catalytic domain"/>
    <property type="match status" value="1"/>
</dbReference>
<dbReference type="PROSITE" id="PS50160">
    <property type="entry name" value="DNA_LIGASE_A3"/>
    <property type="match status" value="1"/>
</dbReference>
<dbReference type="Proteomes" id="UP000202129">
    <property type="component" value="Segment"/>
</dbReference>
<evidence type="ECO:0000256" key="2">
    <source>
        <dbReference type="ARBA" id="ARBA00013308"/>
    </source>
</evidence>
<evidence type="ECO:0000313" key="9">
    <source>
        <dbReference type="Proteomes" id="UP000202129"/>
    </source>
</evidence>
<keyword evidence="9" id="KW-1185">Reference proteome</keyword>
<evidence type="ECO:0000256" key="3">
    <source>
        <dbReference type="ARBA" id="ARBA00022598"/>
    </source>
</evidence>
<organismHost>
    <name type="scientific">Adoxophyes</name>
    <dbReference type="NCBI Taxonomy" id="85584"/>
</organismHost>
<dbReference type="Pfam" id="PF04675">
    <property type="entry name" value="DNA_ligase_A_N"/>
    <property type="match status" value="1"/>
</dbReference>
<organism evidence="7 9">
    <name type="scientific">Adoxophyes orana granulovirus</name>
    <name type="common">AoGV</name>
    <dbReference type="NCBI Taxonomy" id="170617"/>
    <lineage>
        <taxon>Viruses</taxon>
        <taxon>Viruses incertae sedis</taxon>
        <taxon>Naldaviricetes</taxon>
        <taxon>Lefavirales</taxon>
        <taxon>Baculoviridae</taxon>
        <taxon>Betabaculovirus</taxon>
        <taxon>Betabaculovirus adoranae</taxon>
    </lineage>
</organism>
<dbReference type="Gene3D" id="3.30.470.30">
    <property type="entry name" value="DNA ligase/mRNA capping enzyme"/>
    <property type="match status" value="2"/>
</dbReference>
<gene>
    <name evidence="7" type="primary">DNA-ligase</name>
</gene>
<dbReference type="InterPro" id="IPR012308">
    <property type="entry name" value="DNA_ligase_ATP-dep_N"/>
</dbReference>
<dbReference type="InterPro" id="IPR016059">
    <property type="entry name" value="DNA_ligase_ATP-dep_CS"/>
</dbReference>
<dbReference type="GO" id="GO:0003677">
    <property type="term" value="F:DNA binding"/>
    <property type="evidence" value="ECO:0007669"/>
    <property type="project" value="InterPro"/>
</dbReference>
<evidence type="ECO:0000259" key="6">
    <source>
        <dbReference type="PROSITE" id="PS50160"/>
    </source>
</evidence>
<keyword evidence="3 7" id="KW-0436">Ligase</keyword>
<dbReference type="PANTHER" id="PTHR45674:SF9">
    <property type="entry name" value="DNA LIGASE 3"/>
    <property type="match status" value="1"/>
</dbReference>
<keyword evidence="4" id="KW-0132">Cell division</keyword>
<dbReference type="GO" id="GO:0006273">
    <property type="term" value="P:lagging strand elongation"/>
    <property type="evidence" value="ECO:0007669"/>
    <property type="project" value="TreeGrafter"/>
</dbReference>
<dbReference type="PROSITE" id="PS00333">
    <property type="entry name" value="DNA_LIGASE_A2"/>
    <property type="match status" value="1"/>
</dbReference>
<accession>Q7T9R2</accession>
<dbReference type="GO" id="GO:0005524">
    <property type="term" value="F:ATP binding"/>
    <property type="evidence" value="ECO:0007669"/>
    <property type="project" value="InterPro"/>
</dbReference>
<feature type="domain" description="ATP-dependent DNA ligase family profile" evidence="6">
    <location>
        <begin position="282"/>
        <end position="402"/>
    </location>
</feature>
<comment type="similarity">
    <text evidence="1">Belongs to the ATP-dependent DNA ligase family.</text>
</comment>
<dbReference type="PROSITE" id="PS00697">
    <property type="entry name" value="DNA_LIGASE_A1"/>
    <property type="match status" value="1"/>
</dbReference>
<reference evidence="7 9" key="1">
    <citation type="journal article" date="2003" name="Virology">
        <title>The complete sequence of the Adoxophyes orana granulovirus genome.</title>
        <authorList>
            <person name="Wormleaton S."/>
            <person name="Kuzio J."/>
            <person name="Winstanley D."/>
        </authorList>
    </citation>
    <scope>NUCLEOTIDE SEQUENCE [LARGE SCALE GENOMIC DNA]</scope>
</reference>
<dbReference type="KEGG" id="vg:1463327"/>